<evidence type="ECO:0000313" key="1">
    <source>
        <dbReference type="EMBL" id="EDQ92590.1"/>
    </source>
</evidence>
<dbReference type="AlphaFoldDB" id="A9UQF6"/>
<proteinExistence type="predicted"/>
<dbReference type="KEGG" id="mbr:MONBRDRAFT_5263"/>
<evidence type="ECO:0000313" key="2">
    <source>
        <dbReference type="Proteomes" id="UP000001357"/>
    </source>
</evidence>
<dbReference type="Proteomes" id="UP000001357">
    <property type="component" value="Unassembled WGS sequence"/>
</dbReference>
<reference evidence="1 2" key="1">
    <citation type="journal article" date="2008" name="Nature">
        <title>The genome of the choanoflagellate Monosiga brevicollis and the origin of metazoans.</title>
        <authorList>
            <consortium name="JGI Sequencing"/>
            <person name="King N."/>
            <person name="Westbrook M.J."/>
            <person name="Young S.L."/>
            <person name="Kuo A."/>
            <person name="Abedin M."/>
            <person name="Chapman J."/>
            <person name="Fairclough S."/>
            <person name="Hellsten U."/>
            <person name="Isogai Y."/>
            <person name="Letunic I."/>
            <person name="Marr M."/>
            <person name="Pincus D."/>
            <person name="Putnam N."/>
            <person name="Rokas A."/>
            <person name="Wright K.J."/>
            <person name="Zuzow R."/>
            <person name="Dirks W."/>
            <person name="Good M."/>
            <person name="Goodstein D."/>
            <person name="Lemons D."/>
            <person name="Li W."/>
            <person name="Lyons J.B."/>
            <person name="Morris A."/>
            <person name="Nichols S."/>
            <person name="Richter D.J."/>
            <person name="Salamov A."/>
            <person name="Bork P."/>
            <person name="Lim W.A."/>
            <person name="Manning G."/>
            <person name="Miller W.T."/>
            <person name="McGinnis W."/>
            <person name="Shapiro H."/>
            <person name="Tjian R."/>
            <person name="Grigoriev I.V."/>
            <person name="Rokhsar D."/>
        </authorList>
    </citation>
    <scope>NUCLEOTIDE SEQUENCE [LARGE SCALE GENOMIC DNA]</scope>
    <source>
        <strain evidence="2">MX1 / ATCC 50154</strain>
    </source>
</reference>
<keyword evidence="2" id="KW-1185">Reference proteome</keyword>
<dbReference type="EMBL" id="CH991543">
    <property type="protein sequence ID" value="EDQ92590.1"/>
    <property type="molecule type" value="Genomic_DNA"/>
</dbReference>
<dbReference type="GeneID" id="5887859"/>
<sequence>MPVPGSRHDLVVNAKINNMIAMPLYTHPNAQCISSDDADADAVVNKVKTIVTHLAHCLLEPRRTLRRQMPARPYPRTLSIAFCGTCARHSSWLWHGAVPLRRTL</sequence>
<organism evidence="1 2">
    <name type="scientific">Monosiga brevicollis</name>
    <name type="common">Choanoflagellate</name>
    <dbReference type="NCBI Taxonomy" id="81824"/>
    <lineage>
        <taxon>Eukaryota</taxon>
        <taxon>Choanoflagellata</taxon>
        <taxon>Craspedida</taxon>
        <taxon>Salpingoecidae</taxon>
        <taxon>Monosiga</taxon>
    </lineage>
</organism>
<accession>A9UQF6</accession>
<gene>
    <name evidence="1" type="ORF">MONBRDRAFT_5263</name>
</gene>
<dbReference type="RefSeq" id="XP_001742352.1">
    <property type="nucleotide sequence ID" value="XM_001742300.1"/>
</dbReference>
<protein>
    <submittedName>
        <fullName evidence="1">Uncharacterized protein</fullName>
    </submittedName>
</protein>
<dbReference type="InParanoid" id="A9UQF6"/>
<name>A9UQF6_MONBE</name>